<reference evidence="1" key="2">
    <citation type="journal article" date="2015" name="Data Brief">
        <title>Shoot transcriptome of the giant reed, Arundo donax.</title>
        <authorList>
            <person name="Barrero R.A."/>
            <person name="Guerrero F.D."/>
            <person name="Moolhuijzen P."/>
            <person name="Goolsby J.A."/>
            <person name="Tidwell J."/>
            <person name="Bellgard S.E."/>
            <person name="Bellgard M.I."/>
        </authorList>
    </citation>
    <scope>NUCLEOTIDE SEQUENCE</scope>
    <source>
        <tissue evidence="1">Shoot tissue taken approximately 20 cm above the soil surface</tissue>
    </source>
</reference>
<dbReference type="EMBL" id="GBRH01252865">
    <property type="protein sequence ID" value="JAD45030.1"/>
    <property type="molecule type" value="Transcribed_RNA"/>
</dbReference>
<dbReference type="AlphaFoldDB" id="A0A0A9A7Q2"/>
<organism evidence="1">
    <name type="scientific">Arundo donax</name>
    <name type="common">Giant reed</name>
    <name type="synonym">Donax arundinaceus</name>
    <dbReference type="NCBI Taxonomy" id="35708"/>
    <lineage>
        <taxon>Eukaryota</taxon>
        <taxon>Viridiplantae</taxon>
        <taxon>Streptophyta</taxon>
        <taxon>Embryophyta</taxon>
        <taxon>Tracheophyta</taxon>
        <taxon>Spermatophyta</taxon>
        <taxon>Magnoliopsida</taxon>
        <taxon>Liliopsida</taxon>
        <taxon>Poales</taxon>
        <taxon>Poaceae</taxon>
        <taxon>PACMAD clade</taxon>
        <taxon>Arundinoideae</taxon>
        <taxon>Arundineae</taxon>
        <taxon>Arundo</taxon>
    </lineage>
</organism>
<protein>
    <submittedName>
        <fullName evidence="1">Uncharacterized protein</fullName>
    </submittedName>
</protein>
<sequence length="37" mass="4423">MILPLQVYNKVPIFHTDSLISHQNFKTTWLREDNPII</sequence>
<name>A0A0A9A7Q2_ARUDO</name>
<evidence type="ECO:0000313" key="1">
    <source>
        <dbReference type="EMBL" id="JAD45030.1"/>
    </source>
</evidence>
<proteinExistence type="predicted"/>
<reference evidence="1" key="1">
    <citation type="submission" date="2014-09" db="EMBL/GenBank/DDBJ databases">
        <authorList>
            <person name="Magalhaes I.L.F."/>
            <person name="Oliveira U."/>
            <person name="Santos F.R."/>
            <person name="Vidigal T.H.D.A."/>
            <person name="Brescovit A.D."/>
            <person name="Santos A.J."/>
        </authorList>
    </citation>
    <scope>NUCLEOTIDE SEQUENCE</scope>
    <source>
        <tissue evidence="1">Shoot tissue taken approximately 20 cm above the soil surface</tissue>
    </source>
</reference>
<accession>A0A0A9A7Q2</accession>